<dbReference type="Proteomes" id="UP001347796">
    <property type="component" value="Unassembled WGS sequence"/>
</dbReference>
<keyword evidence="4" id="KW-1185">Reference proteome</keyword>
<comment type="similarity">
    <text evidence="1">Belongs to the glycosyl hydrolase 79 family.</text>
</comment>
<dbReference type="PANTHER" id="PTHR46145:SF4">
    <property type="entry name" value="HEPARANASE"/>
    <property type="match status" value="1"/>
</dbReference>
<dbReference type="GO" id="GO:0031012">
    <property type="term" value="C:extracellular matrix"/>
    <property type="evidence" value="ECO:0007669"/>
    <property type="project" value="TreeGrafter"/>
</dbReference>
<comment type="caution">
    <text evidence="3">The sequence shown here is derived from an EMBL/GenBank/DDBJ whole genome shotgun (WGS) entry which is preliminary data.</text>
</comment>
<dbReference type="GO" id="GO:0016798">
    <property type="term" value="F:hydrolase activity, acting on glycosyl bonds"/>
    <property type="evidence" value="ECO:0007669"/>
    <property type="project" value="InterPro"/>
</dbReference>
<name>A0AAN8PEN8_PATCE</name>
<sequence length="467" mass="51642">MSPYFLVFILSVFAYNVSCITIDLESAPAVRNVSLKFVGVTLDSGLIGNKWKTFNLTSQKVLTLAKGISPSYLRIGGTACDHVIFNMTQDQTGSNLTVADWDNLNHFVMNAGWDLIFDFNVFLRKNGQWDPTNAIELLKYTVKQGYKPAGYELGNEPNLFPSANAVSEKQLAKDFAAFRNVASSSGVPPFLTIGPDIAGMTRSYLQNFLEAGGGDVVDVVTVHQYYTNGQKATLKDFTAKKLLDKFIPEVQSFVKICNEKAPHKQCWLGETSSCYHGGARNISDRYAAGFLWLDKLGLSALHGLQAVLRQSFYGSNYGLIDTNLNPNPDYWLTLLYKRLVGSPVFDVTQTTDPNIRVYAHCTNISSSIGYKPGSITVYMMNIGSKTVSVDIPFSSSKTQQRYILSPGDHDGLTSQFVKLNGDVLMLPNDYSLPDLKPVFSNDTLQLKAYNMGFVVIPDAMKPECMQT</sequence>
<dbReference type="SUPFAM" id="SSF51445">
    <property type="entry name" value="(Trans)glycosidases"/>
    <property type="match status" value="1"/>
</dbReference>
<gene>
    <name evidence="3" type="ORF">SNE40_017759</name>
</gene>
<dbReference type="GO" id="GO:0005615">
    <property type="term" value="C:extracellular space"/>
    <property type="evidence" value="ECO:0007669"/>
    <property type="project" value="TreeGrafter"/>
</dbReference>
<dbReference type="GO" id="GO:0016020">
    <property type="term" value="C:membrane"/>
    <property type="evidence" value="ECO:0007669"/>
    <property type="project" value="InterPro"/>
</dbReference>
<dbReference type="AlphaFoldDB" id="A0AAN8PEN8"/>
<dbReference type="Gene3D" id="3.20.20.80">
    <property type="entry name" value="Glycosidases"/>
    <property type="match status" value="1"/>
</dbReference>
<feature type="chain" id="PRO_5042905330" evidence="2">
    <location>
        <begin position="20"/>
        <end position="467"/>
    </location>
</feature>
<evidence type="ECO:0000256" key="1">
    <source>
        <dbReference type="ARBA" id="ARBA00009800"/>
    </source>
</evidence>
<dbReference type="InterPro" id="IPR005199">
    <property type="entry name" value="Glyco_hydro_79"/>
</dbReference>
<protein>
    <submittedName>
        <fullName evidence="3">Uncharacterized protein</fullName>
    </submittedName>
</protein>
<dbReference type="EMBL" id="JAZGQO010000011">
    <property type="protein sequence ID" value="KAK6174494.1"/>
    <property type="molecule type" value="Genomic_DNA"/>
</dbReference>
<dbReference type="InterPro" id="IPR017853">
    <property type="entry name" value="GH"/>
</dbReference>
<evidence type="ECO:0000313" key="3">
    <source>
        <dbReference type="EMBL" id="KAK6174494.1"/>
    </source>
</evidence>
<feature type="signal peptide" evidence="2">
    <location>
        <begin position="1"/>
        <end position="19"/>
    </location>
</feature>
<evidence type="ECO:0000313" key="4">
    <source>
        <dbReference type="Proteomes" id="UP001347796"/>
    </source>
</evidence>
<proteinExistence type="inferred from homology"/>
<dbReference type="PANTHER" id="PTHR46145">
    <property type="entry name" value="HEPARANASE"/>
    <property type="match status" value="1"/>
</dbReference>
<organism evidence="3 4">
    <name type="scientific">Patella caerulea</name>
    <name type="common">Rayed Mediterranean limpet</name>
    <dbReference type="NCBI Taxonomy" id="87958"/>
    <lineage>
        <taxon>Eukaryota</taxon>
        <taxon>Metazoa</taxon>
        <taxon>Spiralia</taxon>
        <taxon>Lophotrochozoa</taxon>
        <taxon>Mollusca</taxon>
        <taxon>Gastropoda</taxon>
        <taxon>Patellogastropoda</taxon>
        <taxon>Patelloidea</taxon>
        <taxon>Patellidae</taxon>
        <taxon>Patella</taxon>
    </lineage>
</organism>
<keyword evidence="2" id="KW-0732">Signal</keyword>
<dbReference type="Pfam" id="PF03662">
    <property type="entry name" value="Glyco_hydro_79n"/>
    <property type="match status" value="1"/>
</dbReference>
<accession>A0AAN8PEN8</accession>
<reference evidence="3 4" key="1">
    <citation type="submission" date="2024-01" db="EMBL/GenBank/DDBJ databases">
        <title>The genome of the rayed Mediterranean limpet Patella caerulea (Linnaeus, 1758).</title>
        <authorList>
            <person name="Anh-Thu Weber A."/>
            <person name="Halstead-Nussloch G."/>
        </authorList>
    </citation>
    <scope>NUCLEOTIDE SEQUENCE [LARGE SCALE GENOMIC DNA]</scope>
    <source>
        <strain evidence="3">AATW-2023a</strain>
        <tissue evidence="3">Whole specimen</tissue>
    </source>
</reference>
<evidence type="ECO:0000256" key="2">
    <source>
        <dbReference type="SAM" id="SignalP"/>
    </source>
</evidence>